<reference evidence="1" key="2">
    <citation type="journal article" date="2023" name="Plants (Basel)">
        <title>Annotation of the Turnera subulata (Passifloraceae) Draft Genome Reveals the S-Locus Evolved after the Divergence of Turneroideae from Passifloroideae in a Stepwise Manner.</title>
        <authorList>
            <person name="Henning P.M."/>
            <person name="Roalson E.H."/>
            <person name="Mir W."/>
            <person name="McCubbin A.G."/>
            <person name="Shore J.S."/>
        </authorList>
    </citation>
    <scope>NUCLEOTIDE SEQUENCE</scope>
    <source>
        <strain evidence="1">F60SS</strain>
    </source>
</reference>
<proteinExistence type="predicted"/>
<keyword evidence="2" id="KW-1185">Reference proteome</keyword>
<dbReference type="PANTHER" id="PTHR33977">
    <property type="entry name" value="ZINC ION BINDING PROTEIN"/>
    <property type="match status" value="1"/>
</dbReference>
<reference evidence="1" key="1">
    <citation type="submission" date="2022-02" db="EMBL/GenBank/DDBJ databases">
        <authorList>
            <person name="Henning P.M."/>
            <person name="McCubbin A.G."/>
            <person name="Shore J.S."/>
        </authorList>
    </citation>
    <scope>NUCLEOTIDE SEQUENCE</scope>
    <source>
        <strain evidence="1">F60SS</strain>
        <tissue evidence="1">Leaves</tissue>
    </source>
</reference>
<evidence type="ECO:0008006" key="3">
    <source>
        <dbReference type="Google" id="ProtNLM"/>
    </source>
</evidence>
<comment type="caution">
    <text evidence="1">The sequence shown here is derived from an EMBL/GenBank/DDBJ whole genome shotgun (WGS) entry which is preliminary data.</text>
</comment>
<accession>A0A9Q0G3W1</accession>
<dbReference type="OrthoDB" id="1703243at2759"/>
<dbReference type="Proteomes" id="UP001141552">
    <property type="component" value="Unassembled WGS sequence"/>
</dbReference>
<dbReference type="EMBL" id="JAKUCV010002318">
    <property type="protein sequence ID" value="KAJ4843094.1"/>
    <property type="molecule type" value="Genomic_DNA"/>
</dbReference>
<evidence type="ECO:0000313" key="2">
    <source>
        <dbReference type="Proteomes" id="UP001141552"/>
    </source>
</evidence>
<name>A0A9Q0G3W1_9ROSI</name>
<gene>
    <name evidence="1" type="ORF">Tsubulata_050037</name>
</gene>
<protein>
    <recommendedName>
        <fullName evidence="3">SWIM-type domain-containing protein</fullName>
    </recommendedName>
</protein>
<evidence type="ECO:0000313" key="1">
    <source>
        <dbReference type="EMBL" id="KAJ4843094.1"/>
    </source>
</evidence>
<organism evidence="1 2">
    <name type="scientific">Turnera subulata</name>
    <dbReference type="NCBI Taxonomy" id="218843"/>
    <lineage>
        <taxon>Eukaryota</taxon>
        <taxon>Viridiplantae</taxon>
        <taxon>Streptophyta</taxon>
        <taxon>Embryophyta</taxon>
        <taxon>Tracheophyta</taxon>
        <taxon>Spermatophyta</taxon>
        <taxon>Magnoliopsida</taxon>
        <taxon>eudicotyledons</taxon>
        <taxon>Gunneridae</taxon>
        <taxon>Pentapetalae</taxon>
        <taxon>rosids</taxon>
        <taxon>fabids</taxon>
        <taxon>Malpighiales</taxon>
        <taxon>Passifloraceae</taxon>
        <taxon>Turnera</taxon>
    </lineage>
</organism>
<feature type="non-terminal residue" evidence="1">
    <location>
        <position position="1"/>
    </location>
</feature>
<dbReference type="AlphaFoldDB" id="A0A9Q0G3W1"/>
<dbReference type="PANTHER" id="PTHR33977:SF2">
    <property type="entry name" value="OS09G0309100 PROTEIN"/>
    <property type="match status" value="1"/>
</dbReference>
<sequence>MWLSTTRSLPLVSREARGAIEAYPVKLKAKLFDDSHLGALQRVDWLVHKLTTCIQVIGWTGMLMKNVKEEYIASTSWNRALQIPDSVVTFDDKDRLFAKVSSQENTSVAHIVWNPGSESTFCDCAWSLQGNFCKHSIKVNMICQDRESYQPSMSFQSFKEILTNLSRKLVDDSISLDLSMAWTHQMLDQIRQLVELNSSNDIGPVGDVSKNQEYLRYLCSSIFPERSRKEILTTLTSAGEHSGERLISPLMT</sequence>